<keyword evidence="2" id="KW-0812">Transmembrane</keyword>
<organism evidence="3 4">
    <name type="scientific">Plectus sambesii</name>
    <dbReference type="NCBI Taxonomy" id="2011161"/>
    <lineage>
        <taxon>Eukaryota</taxon>
        <taxon>Metazoa</taxon>
        <taxon>Ecdysozoa</taxon>
        <taxon>Nematoda</taxon>
        <taxon>Chromadorea</taxon>
        <taxon>Plectida</taxon>
        <taxon>Plectina</taxon>
        <taxon>Plectoidea</taxon>
        <taxon>Plectidae</taxon>
        <taxon>Plectus</taxon>
    </lineage>
</organism>
<reference evidence="4" key="1">
    <citation type="submission" date="2022-11" db="UniProtKB">
        <authorList>
            <consortium name="WormBaseParasite"/>
        </authorList>
    </citation>
    <scope>IDENTIFICATION</scope>
</reference>
<dbReference type="AlphaFoldDB" id="A0A914XDS2"/>
<accession>A0A914XDS2</accession>
<name>A0A914XDS2_9BILA</name>
<sequence>MIGARLISMTFVLTSNIGYAEAGIGALLLYTFVFGGGFALQFWFFRILKNAYSYIKQKRIFLTSDDFIVQRMEQAPVAEPTANPAPPAYNEAAAHHNFSGKNGDVE</sequence>
<keyword evidence="2" id="KW-0472">Membrane</keyword>
<evidence type="ECO:0000313" key="3">
    <source>
        <dbReference type="Proteomes" id="UP000887566"/>
    </source>
</evidence>
<feature type="transmembrane region" description="Helical" evidence="2">
    <location>
        <begin position="30"/>
        <end position="48"/>
    </location>
</feature>
<feature type="compositionally biased region" description="Low complexity" evidence="1">
    <location>
        <begin position="78"/>
        <end position="92"/>
    </location>
</feature>
<keyword evidence="2" id="KW-1133">Transmembrane helix</keyword>
<dbReference type="Proteomes" id="UP000887566">
    <property type="component" value="Unplaced"/>
</dbReference>
<dbReference type="WBParaSite" id="PSAMB.scaffold8026size6744.g30865.t1">
    <property type="protein sequence ID" value="PSAMB.scaffold8026size6744.g30865.t1"/>
    <property type="gene ID" value="PSAMB.scaffold8026size6744.g30865"/>
</dbReference>
<evidence type="ECO:0000313" key="4">
    <source>
        <dbReference type="WBParaSite" id="PSAMB.scaffold8026size6744.g30865.t1"/>
    </source>
</evidence>
<evidence type="ECO:0000256" key="2">
    <source>
        <dbReference type="SAM" id="Phobius"/>
    </source>
</evidence>
<keyword evidence="3" id="KW-1185">Reference proteome</keyword>
<proteinExistence type="predicted"/>
<evidence type="ECO:0000256" key="1">
    <source>
        <dbReference type="SAM" id="MobiDB-lite"/>
    </source>
</evidence>
<feature type="region of interest" description="Disordered" evidence="1">
    <location>
        <begin position="78"/>
        <end position="106"/>
    </location>
</feature>
<protein>
    <submittedName>
        <fullName evidence="4">Uncharacterized protein</fullName>
    </submittedName>
</protein>